<dbReference type="AlphaFoldDB" id="F8QKW4"/>
<organism evidence="2">
    <name type="scientific">Serpula lacrymans var. lacrymans (strain S7.3)</name>
    <name type="common">Dry rot fungus</name>
    <dbReference type="NCBI Taxonomy" id="936435"/>
    <lineage>
        <taxon>Eukaryota</taxon>
        <taxon>Fungi</taxon>
        <taxon>Dikarya</taxon>
        <taxon>Basidiomycota</taxon>
        <taxon>Agaricomycotina</taxon>
        <taxon>Agaricomycetes</taxon>
        <taxon>Agaricomycetidae</taxon>
        <taxon>Boletales</taxon>
        <taxon>Coniophorineae</taxon>
        <taxon>Serpulaceae</taxon>
        <taxon>Serpula</taxon>
    </lineage>
</organism>
<gene>
    <name evidence="1" type="ORF">SERLA73DRAFT_81316</name>
</gene>
<sequence length="80" mass="8759">MHQSGQTFTPEAKSVCSLCHTILLRTIPGGMLSDNPMIICELLKFLGHVLSPFVIAQSLDFTLQLSLSISLESLESIKDI</sequence>
<dbReference type="Proteomes" id="UP000008063">
    <property type="component" value="Unassembled WGS sequence"/>
</dbReference>
<accession>F8QKW4</accession>
<keyword evidence="2" id="KW-1185">Reference proteome</keyword>
<dbReference type="HOGENOM" id="CLU_2591258_0_0_1"/>
<dbReference type="InParanoid" id="F8QKW4"/>
<dbReference type="EMBL" id="GL946556">
    <property type="protein sequence ID" value="EGN91056.1"/>
    <property type="molecule type" value="Genomic_DNA"/>
</dbReference>
<evidence type="ECO:0000313" key="1">
    <source>
        <dbReference type="EMBL" id="EGN91056.1"/>
    </source>
</evidence>
<reference evidence="2" key="1">
    <citation type="journal article" date="2011" name="Science">
        <title>The plant cell wall-decomposing machinery underlies the functional diversity of forest fungi.</title>
        <authorList>
            <person name="Eastwood D.C."/>
            <person name="Floudas D."/>
            <person name="Binder M."/>
            <person name="Majcherczyk A."/>
            <person name="Schneider P."/>
            <person name="Aerts A."/>
            <person name="Asiegbu F.O."/>
            <person name="Baker S.E."/>
            <person name="Barry K."/>
            <person name="Bendiksby M."/>
            <person name="Blumentritt M."/>
            <person name="Coutinho P.M."/>
            <person name="Cullen D."/>
            <person name="de Vries R.P."/>
            <person name="Gathman A."/>
            <person name="Goodell B."/>
            <person name="Henrissat B."/>
            <person name="Ihrmark K."/>
            <person name="Kauserud H."/>
            <person name="Kohler A."/>
            <person name="LaButti K."/>
            <person name="Lapidus A."/>
            <person name="Lavin J.L."/>
            <person name="Lee Y.-H."/>
            <person name="Lindquist E."/>
            <person name="Lilly W."/>
            <person name="Lucas S."/>
            <person name="Morin E."/>
            <person name="Murat C."/>
            <person name="Oguiza J.A."/>
            <person name="Park J."/>
            <person name="Pisabarro A.G."/>
            <person name="Riley R."/>
            <person name="Rosling A."/>
            <person name="Salamov A."/>
            <person name="Schmidt O."/>
            <person name="Schmutz J."/>
            <person name="Skrede I."/>
            <person name="Stenlid J."/>
            <person name="Wiebenga A."/>
            <person name="Xie X."/>
            <person name="Kuees U."/>
            <person name="Hibbett D.S."/>
            <person name="Hoffmeister D."/>
            <person name="Hoegberg N."/>
            <person name="Martin F."/>
            <person name="Grigoriev I.V."/>
            <person name="Watkinson S.C."/>
        </authorList>
    </citation>
    <scope>NUCLEOTIDE SEQUENCE [LARGE SCALE GENOMIC DNA]</scope>
    <source>
        <strain evidence="2">strain S7.3</strain>
    </source>
</reference>
<evidence type="ECO:0000313" key="2">
    <source>
        <dbReference type="Proteomes" id="UP000008063"/>
    </source>
</evidence>
<proteinExistence type="predicted"/>
<protein>
    <submittedName>
        <fullName evidence="1">Uncharacterized protein</fullName>
    </submittedName>
</protein>
<name>F8QKW4_SERL3</name>